<comment type="similarity">
    <text evidence="4">Belongs to the IWR1/SLC7A6OS family.</text>
</comment>
<dbReference type="AlphaFoldDB" id="A0A507DM34"/>
<comment type="caution">
    <text evidence="12">The sequence shown here is derived from an EMBL/GenBank/DDBJ whole genome shotgun (WGS) entry which is preliminary data.</text>
</comment>
<feature type="compositionally biased region" description="Acidic residues" evidence="10">
    <location>
        <begin position="251"/>
        <end position="261"/>
    </location>
</feature>
<dbReference type="PANTHER" id="PTHR31196:SF2">
    <property type="entry name" value="RNA POLYMERASE II NUCLEAR LOCALIZATION PROTEIN SLC7A6OS-RELATED"/>
    <property type="match status" value="1"/>
</dbReference>
<keyword evidence="8" id="KW-0653">Protein transport</keyword>
<evidence type="ECO:0000256" key="8">
    <source>
        <dbReference type="ARBA" id="ARBA00022927"/>
    </source>
</evidence>
<evidence type="ECO:0000256" key="9">
    <source>
        <dbReference type="ARBA" id="ARBA00023242"/>
    </source>
</evidence>
<dbReference type="InterPro" id="IPR013883">
    <property type="entry name" value="TF_Iwr1_dom"/>
</dbReference>
<evidence type="ECO:0000256" key="6">
    <source>
        <dbReference type="ARBA" id="ARBA00022448"/>
    </source>
</evidence>
<evidence type="ECO:0000256" key="7">
    <source>
        <dbReference type="ARBA" id="ARBA00022490"/>
    </source>
</evidence>
<evidence type="ECO:0000259" key="11">
    <source>
        <dbReference type="Pfam" id="PF08574"/>
    </source>
</evidence>
<protein>
    <recommendedName>
        <fullName evidence="5">Probable RNA polymerase II nuclear localization protein SLC7A6OS</fullName>
    </recommendedName>
</protein>
<dbReference type="GO" id="GO:0005737">
    <property type="term" value="C:cytoplasm"/>
    <property type="evidence" value="ECO:0007669"/>
    <property type="project" value="UniProtKB-SubCell"/>
</dbReference>
<dbReference type="PANTHER" id="PTHR31196">
    <property type="entry name" value="RNA POLYMERASE II NUCLEAR LOCALIZATION PROTEIN SLC7A6OS-RELATED"/>
    <property type="match status" value="1"/>
</dbReference>
<feature type="region of interest" description="Disordered" evidence="10">
    <location>
        <begin position="185"/>
        <end position="211"/>
    </location>
</feature>
<dbReference type="VEuPathDB" id="FungiDB:SeMB42_g01751"/>
<dbReference type="EMBL" id="QEAN01000047">
    <property type="protein sequence ID" value="TPX51950.1"/>
    <property type="molecule type" value="Genomic_DNA"/>
</dbReference>
<keyword evidence="13" id="KW-1185">Reference proteome</keyword>
<dbReference type="Proteomes" id="UP000317494">
    <property type="component" value="Unassembled WGS sequence"/>
</dbReference>
<feature type="compositionally biased region" description="Acidic residues" evidence="10">
    <location>
        <begin position="193"/>
        <end position="208"/>
    </location>
</feature>
<name>A0A507DM34_9FUNG</name>
<evidence type="ECO:0000256" key="3">
    <source>
        <dbReference type="ARBA" id="ARBA00004496"/>
    </source>
</evidence>
<evidence type="ECO:0000256" key="1">
    <source>
        <dbReference type="ARBA" id="ARBA00003202"/>
    </source>
</evidence>
<comment type="subcellular location">
    <subcellularLocation>
        <location evidence="3">Cytoplasm</location>
    </subcellularLocation>
    <subcellularLocation>
        <location evidence="2">Nucleus</location>
    </subcellularLocation>
</comment>
<comment type="function">
    <text evidence="1">Directs RNA polymerase II nuclear import.</text>
</comment>
<accession>A0A507DM34</accession>
<feature type="compositionally biased region" description="Acidic residues" evidence="10">
    <location>
        <begin position="289"/>
        <end position="301"/>
    </location>
</feature>
<dbReference type="GO" id="GO:0032502">
    <property type="term" value="P:developmental process"/>
    <property type="evidence" value="ECO:0007669"/>
    <property type="project" value="TreeGrafter"/>
</dbReference>
<feature type="region of interest" description="Disordered" evidence="10">
    <location>
        <begin position="251"/>
        <end position="316"/>
    </location>
</feature>
<keyword evidence="6" id="KW-0813">Transport</keyword>
<evidence type="ECO:0000256" key="4">
    <source>
        <dbReference type="ARBA" id="ARBA00010218"/>
    </source>
</evidence>
<evidence type="ECO:0000256" key="5">
    <source>
        <dbReference type="ARBA" id="ARBA00017036"/>
    </source>
</evidence>
<evidence type="ECO:0000256" key="2">
    <source>
        <dbReference type="ARBA" id="ARBA00004123"/>
    </source>
</evidence>
<reference evidence="12 13" key="1">
    <citation type="journal article" date="2019" name="Sci. Rep.">
        <title>Comparative genomics of chytrid fungi reveal insights into the obligate biotrophic and pathogenic lifestyle of Synchytrium endobioticum.</title>
        <authorList>
            <person name="van de Vossenberg B.T.L.H."/>
            <person name="Warris S."/>
            <person name="Nguyen H.D.T."/>
            <person name="van Gent-Pelzer M.P.E."/>
            <person name="Joly D.L."/>
            <person name="van de Geest H.C."/>
            <person name="Bonants P.J.M."/>
            <person name="Smith D.S."/>
            <person name="Levesque C.A."/>
            <person name="van der Lee T.A.J."/>
        </authorList>
    </citation>
    <scope>NUCLEOTIDE SEQUENCE [LARGE SCALE GENOMIC DNA]</scope>
    <source>
        <strain evidence="12 13">MB42</strain>
    </source>
</reference>
<sequence>MQLSTLETYISVRMAPAAYHDHPSASVSTPTVMDELSPNRIFVRIKRKREDAPLDYIVWNDAHPVAEDSMATPTKKVKTFKQASSPQIFMLAETVHGSGSLPHVNGLSLQSTLSTPKGIAIQAHSELYDKLRLKDKLAQFMISGANAASHQYVDESEEKMQIDGIDEPVTSPKALNMLAKSMKSSLTIRDGKDSDEEEGDDDNNDNDNDSYVYDIYYLDPNAASPIGRNGGSLHMVFGKDRDLYSDDEAENEMYDDDDDSNAEDRPQNDYPDEENFGEVDSQAEICSHDEEDEEGSSDDEFGERNTDSEDDDLELY</sequence>
<dbReference type="Pfam" id="PF08574">
    <property type="entry name" value="Iwr1"/>
    <property type="match status" value="1"/>
</dbReference>
<dbReference type="GO" id="GO:0015031">
    <property type="term" value="P:protein transport"/>
    <property type="evidence" value="ECO:0007669"/>
    <property type="project" value="UniProtKB-KW"/>
</dbReference>
<dbReference type="GO" id="GO:0005634">
    <property type="term" value="C:nucleus"/>
    <property type="evidence" value="ECO:0007669"/>
    <property type="project" value="UniProtKB-SubCell"/>
</dbReference>
<evidence type="ECO:0000256" key="10">
    <source>
        <dbReference type="SAM" id="MobiDB-lite"/>
    </source>
</evidence>
<evidence type="ECO:0000313" key="13">
    <source>
        <dbReference type="Proteomes" id="UP000317494"/>
    </source>
</evidence>
<organism evidence="12 13">
    <name type="scientific">Synchytrium endobioticum</name>
    <dbReference type="NCBI Taxonomy" id="286115"/>
    <lineage>
        <taxon>Eukaryota</taxon>
        <taxon>Fungi</taxon>
        <taxon>Fungi incertae sedis</taxon>
        <taxon>Chytridiomycota</taxon>
        <taxon>Chytridiomycota incertae sedis</taxon>
        <taxon>Chytridiomycetes</taxon>
        <taxon>Synchytriales</taxon>
        <taxon>Synchytriaceae</taxon>
        <taxon>Synchytrium</taxon>
    </lineage>
</organism>
<evidence type="ECO:0000313" key="12">
    <source>
        <dbReference type="EMBL" id="TPX51950.1"/>
    </source>
</evidence>
<gene>
    <name evidence="12" type="ORF">SeMB42_g01751</name>
</gene>
<keyword evidence="7" id="KW-0963">Cytoplasm</keyword>
<proteinExistence type="inferred from homology"/>
<keyword evidence="9" id="KW-0539">Nucleus</keyword>
<dbReference type="STRING" id="286115.A0A507DM34"/>
<dbReference type="InterPro" id="IPR040218">
    <property type="entry name" value="SLC7A6OS"/>
</dbReference>
<feature type="domain" description="Transcription factor Iwr1" evidence="11">
    <location>
        <begin position="210"/>
        <end position="274"/>
    </location>
</feature>